<organism evidence="2 3">
    <name type="scientific">Halteria grandinella</name>
    <dbReference type="NCBI Taxonomy" id="5974"/>
    <lineage>
        <taxon>Eukaryota</taxon>
        <taxon>Sar</taxon>
        <taxon>Alveolata</taxon>
        <taxon>Ciliophora</taxon>
        <taxon>Intramacronucleata</taxon>
        <taxon>Spirotrichea</taxon>
        <taxon>Stichotrichia</taxon>
        <taxon>Sporadotrichida</taxon>
        <taxon>Halteriidae</taxon>
        <taxon>Halteria</taxon>
    </lineage>
</organism>
<dbReference type="OrthoDB" id="206724at2759"/>
<evidence type="ECO:0000313" key="2">
    <source>
        <dbReference type="EMBL" id="TNV74627.1"/>
    </source>
</evidence>
<sequence length="164" mass="18122">MMDDTVRIMGIGSSNNNRSEVVTPHTLLHAVQQRNNPQIIDLRTAPSNQQQRVHSLSQYAQLPTYQGTKVVDSILLMDNLKATKAIHINQSNTVRNTTTMRNTAQSIGPTAQSVSKPLNKITWDSFSQIAKLTGDVDHEPSTPKSGQAPAQMHSDDDEEGYDIE</sequence>
<proteinExistence type="predicted"/>
<gene>
    <name evidence="2" type="ORF">FGO68_gene17783</name>
</gene>
<dbReference type="AlphaFoldDB" id="A0A8J8SXM6"/>
<evidence type="ECO:0000256" key="1">
    <source>
        <dbReference type="SAM" id="MobiDB-lite"/>
    </source>
</evidence>
<accession>A0A8J8SXM6</accession>
<feature type="compositionally biased region" description="Acidic residues" evidence="1">
    <location>
        <begin position="155"/>
        <end position="164"/>
    </location>
</feature>
<name>A0A8J8SXM6_HALGN</name>
<comment type="caution">
    <text evidence="2">The sequence shown here is derived from an EMBL/GenBank/DDBJ whole genome shotgun (WGS) entry which is preliminary data.</text>
</comment>
<dbReference type="Proteomes" id="UP000785679">
    <property type="component" value="Unassembled WGS sequence"/>
</dbReference>
<feature type="region of interest" description="Disordered" evidence="1">
    <location>
        <begin position="132"/>
        <end position="164"/>
    </location>
</feature>
<keyword evidence="3" id="KW-1185">Reference proteome</keyword>
<dbReference type="EMBL" id="RRYP01016765">
    <property type="protein sequence ID" value="TNV74627.1"/>
    <property type="molecule type" value="Genomic_DNA"/>
</dbReference>
<evidence type="ECO:0000313" key="3">
    <source>
        <dbReference type="Proteomes" id="UP000785679"/>
    </source>
</evidence>
<protein>
    <submittedName>
        <fullName evidence="2">Uncharacterized protein</fullName>
    </submittedName>
</protein>
<reference evidence="2" key="1">
    <citation type="submission" date="2019-06" db="EMBL/GenBank/DDBJ databases">
        <authorList>
            <person name="Zheng W."/>
        </authorList>
    </citation>
    <scope>NUCLEOTIDE SEQUENCE</scope>
    <source>
        <strain evidence="2">QDHG01</strain>
    </source>
</reference>